<dbReference type="InterPro" id="IPR015422">
    <property type="entry name" value="PyrdxlP-dep_Trfase_small"/>
</dbReference>
<dbReference type="Proteomes" id="UP001431634">
    <property type="component" value="Unassembled WGS sequence"/>
</dbReference>
<dbReference type="GO" id="GO:0008710">
    <property type="term" value="F:8-amino-7-oxononanoate synthase activity"/>
    <property type="evidence" value="ECO:0007669"/>
    <property type="project" value="UniProtKB-EC"/>
</dbReference>
<dbReference type="InterPro" id="IPR015421">
    <property type="entry name" value="PyrdxlP-dep_Trfase_major"/>
</dbReference>
<protein>
    <recommendedName>
        <fullName evidence="5">8-amino-7-oxononanoate synthase</fullName>
        <ecNumber evidence="5">2.3.1.47</ecNumber>
    </recommendedName>
    <alternativeName>
        <fullName evidence="9">7-keto-8-amino-pelargonic acid synthase</fullName>
    </alternativeName>
    <alternativeName>
        <fullName evidence="10">8-amino-7-ketopelargonate synthase</fullName>
    </alternativeName>
</protein>
<gene>
    <name evidence="14" type="ORF">QJV27_02340</name>
</gene>
<evidence type="ECO:0000256" key="8">
    <source>
        <dbReference type="ARBA" id="ARBA00022898"/>
    </source>
</evidence>
<dbReference type="PANTHER" id="PTHR13693:SF100">
    <property type="entry name" value="8-AMINO-7-OXONONANOATE SYNTHASE"/>
    <property type="match status" value="1"/>
</dbReference>
<evidence type="ECO:0000256" key="7">
    <source>
        <dbReference type="ARBA" id="ARBA00022756"/>
    </source>
</evidence>
<evidence type="ECO:0000256" key="3">
    <source>
        <dbReference type="ARBA" id="ARBA00010008"/>
    </source>
</evidence>
<keyword evidence="8 12" id="KW-0663">Pyridoxal phosphate</keyword>
<feature type="domain" description="Aminotransferase class I/classII large" evidence="13">
    <location>
        <begin position="42"/>
        <end position="381"/>
    </location>
</feature>
<comment type="caution">
    <text evidence="14">The sequence shown here is derived from an EMBL/GenBank/DDBJ whole genome shotgun (WGS) entry which is preliminary data.</text>
</comment>
<dbReference type="InterPro" id="IPR004839">
    <property type="entry name" value="Aminotransferase_I/II_large"/>
</dbReference>
<comment type="cofactor">
    <cofactor evidence="1 12">
        <name>pyridoxal 5'-phosphate</name>
        <dbReference type="ChEBI" id="CHEBI:597326"/>
    </cofactor>
</comment>
<evidence type="ECO:0000313" key="15">
    <source>
        <dbReference type="Proteomes" id="UP001431634"/>
    </source>
</evidence>
<dbReference type="EC" id="2.3.1.47" evidence="5"/>
<evidence type="ECO:0000256" key="5">
    <source>
        <dbReference type="ARBA" id="ARBA00013187"/>
    </source>
</evidence>
<evidence type="ECO:0000256" key="2">
    <source>
        <dbReference type="ARBA" id="ARBA00004746"/>
    </source>
</evidence>
<dbReference type="InterPro" id="IPR050087">
    <property type="entry name" value="AON_synthase_class-II"/>
</dbReference>
<dbReference type="EMBL" id="JASBAO010000001">
    <property type="protein sequence ID" value="MDI2090230.1"/>
    <property type="molecule type" value="Genomic_DNA"/>
</dbReference>
<comment type="subunit">
    <text evidence="4">Homodimer.</text>
</comment>
<proteinExistence type="inferred from homology"/>
<evidence type="ECO:0000256" key="6">
    <source>
        <dbReference type="ARBA" id="ARBA00022679"/>
    </source>
</evidence>
<comment type="pathway">
    <text evidence="2">Cofactor biosynthesis; biotin biosynthesis.</text>
</comment>
<dbReference type="InterPro" id="IPR001917">
    <property type="entry name" value="Aminotrans_II_pyridoxalP_BS"/>
</dbReference>
<evidence type="ECO:0000313" key="14">
    <source>
        <dbReference type="EMBL" id="MDI2090230.1"/>
    </source>
</evidence>
<dbReference type="PROSITE" id="PS00599">
    <property type="entry name" value="AA_TRANSFER_CLASS_2"/>
    <property type="match status" value="1"/>
</dbReference>
<evidence type="ECO:0000256" key="9">
    <source>
        <dbReference type="ARBA" id="ARBA00032610"/>
    </source>
</evidence>
<evidence type="ECO:0000256" key="1">
    <source>
        <dbReference type="ARBA" id="ARBA00001933"/>
    </source>
</evidence>
<sequence length="395" mass="44622">MSKFDHFFQESLQYRQERGIKRQLKPINYTDSLHINHKNTAYINFSSNDYLGFSFNNHLKQLSQLYIRNYGVGSAASRLITGHTEHQDDLERNLARFLGTEAAIIFASGWQANVAVIACLLENLPKPVWVITDKLNHASLHYGCKAGQTKQIRFHHNDMQHLKERLEFIADEKGTKLIITETIFSMDGDQADLQTLRQLADHYDAFLYLDDAHASGVFGHQGQGLAPRIADLTMGTFSKAWGSFGAYIAGSKALCDWLINYCSGFIHTTALPPSIIGSIHAALELIPNMSDEREYLYRQCHRIKNKLSSWGIETGTSTSQIIPLIIGSANYSVQLAQKLQNKGLWIMPIRPPTVPQNSSRLRLTISAGHTVDEIDFLLETIYQSLHFNPELWQAS</sequence>
<comment type="catalytic activity">
    <reaction evidence="11">
        <text>6-carboxyhexanoyl-[ACP] + L-alanine + H(+) = (8S)-8-amino-7-oxononanoate + holo-[ACP] + CO2</text>
        <dbReference type="Rhea" id="RHEA:42288"/>
        <dbReference type="Rhea" id="RHEA-COMP:9685"/>
        <dbReference type="Rhea" id="RHEA-COMP:9955"/>
        <dbReference type="ChEBI" id="CHEBI:15378"/>
        <dbReference type="ChEBI" id="CHEBI:16526"/>
        <dbReference type="ChEBI" id="CHEBI:57972"/>
        <dbReference type="ChEBI" id="CHEBI:64479"/>
        <dbReference type="ChEBI" id="CHEBI:78846"/>
        <dbReference type="ChEBI" id="CHEBI:149468"/>
        <dbReference type="EC" id="2.3.1.47"/>
    </reaction>
</comment>
<evidence type="ECO:0000256" key="11">
    <source>
        <dbReference type="ARBA" id="ARBA00047715"/>
    </source>
</evidence>
<keyword evidence="15" id="KW-1185">Reference proteome</keyword>
<dbReference type="Gene3D" id="3.40.640.10">
    <property type="entry name" value="Type I PLP-dependent aspartate aminotransferase-like (Major domain)"/>
    <property type="match status" value="1"/>
</dbReference>
<dbReference type="PANTHER" id="PTHR13693">
    <property type="entry name" value="CLASS II AMINOTRANSFERASE/8-AMINO-7-OXONONANOATE SYNTHASE"/>
    <property type="match status" value="1"/>
</dbReference>
<evidence type="ECO:0000259" key="13">
    <source>
        <dbReference type="Pfam" id="PF00155"/>
    </source>
</evidence>
<name>A0ABT6PZE5_9PROT</name>
<dbReference type="SUPFAM" id="SSF53383">
    <property type="entry name" value="PLP-dependent transferases"/>
    <property type="match status" value="1"/>
</dbReference>
<organism evidence="14 15">
    <name type="scientific">Commensalibacter oyaizuii</name>
    <dbReference type="NCBI Taxonomy" id="3043873"/>
    <lineage>
        <taxon>Bacteria</taxon>
        <taxon>Pseudomonadati</taxon>
        <taxon>Pseudomonadota</taxon>
        <taxon>Alphaproteobacteria</taxon>
        <taxon>Acetobacterales</taxon>
        <taxon>Acetobacteraceae</taxon>
    </lineage>
</organism>
<dbReference type="Gene3D" id="3.90.1150.10">
    <property type="entry name" value="Aspartate Aminotransferase, domain 1"/>
    <property type="match status" value="1"/>
</dbReference>
<accession>A0ABT6PZE5</accession>
<dbReference type="InterPro" id="IPR015424">
    <property type="entry name" value="PyrdxlP-dep_Trfase"/>
</dbReference>
<evidence type="ECO:0000256" key="12">
    <source>
        <dbReference type="RuleBase" id="RU003693"/>
    </source>
</evidence>
<comment type="similarity">
    <text evidence="3">Belongs to the class-II pyridoxal-phosphate-dependent aminotransferase family. BioF subfamily.</text>
</comment>
<keyword evidence="7" id="KW-0093">Biotin biosynthesis</keyword>
<dbReference type="Pfam" id="PF00155">
    <property type="entry name" value="Aminotran_1_2"/>
    <property type="match status" value="1"/>
</dbReference>
<dbReference type="RefSeq" id="WP_281447380.1">
    <property type="nucleotide sequence ID" value="NZ_JASBAO010000001.1"/>
</dbReference>
<evidence type="ECO:0000256" key="10">
    <source>
        <dbReference type="ARBA" id="ARBA00033381"/>
    </source>
</evidence>
<reference evidence="14" key="1">
    <citation type="submission" date="2023-05" db="EMBL/GenBank/DDBJ databases">
        <title>Whole genome sequence of Commensalibacter sp.</title>
        <authorList>
            <person name="Charoenyingcharoen P."/>
            <person name="Yukphan P."/>
        </authorList>
    </citation>
    <scope>NUCLEOTIDE SEQUENCE</scope>
    <source>
        <strain evidence="14">TBRC 16381</strain>
    </source>
</reference>
<keyword evidence="6 14" id="KW-0808">Transferase</keyword>
<evidence type="ECO:0000256" key="4">
    <source>
        <dbReference type="ARBA" id="ARBA00011738"/>
    </source>
</evidence>
<keyword evidence="14" id="KW-0012">Acyltransferase</keyword>